<sequence>MVCYSGVISRCVFPEAGVYELDGRIMLYIAHQPCTGFARGMRVGARVALYNFHLCKANKRVVGFGCCTLSTVRVTEFSPLVSPWKPFQPEFSPYALHGQNLSLVDYEELLQISEQLRLKFASLCRSSQLIKYTPRKQRYGDSFEFLLNDIVSIILMRKKGIHRSDRF</sequence>
<evidence type="ECO:0000256" key="6">
    <source>
        <dbReference type="ARBA" id="ARBA00022895"/>
    </source>
</evidence>
<dbReference type="PhylomeDB" id="A7TCG6"/>
<evidence type="ECO:0000313" key="9">
    <source>
        <dbReference type="EMBL" id="EDO26261.1"/>
    </source>
</evidence>
<dbReference type="Pfam" id="PF15489">
    <property type="entry name" value="CTC1"/>
    <property type="match status" value="1"/>
</dbReference>
<evidence type="ECO:0000256" key="3">
    <source>
        <dbReference type="ARBA" id="ARBA00006332"/>
    </source>
</evidence>
<dbReference type="GO" id="GO:0000781">
    <property type="term" value="C:chromosome, telomeric region"/>
    <property type="evidence" value="ECO:0007669"/>
    <property type="project" value="UniProtKB-SubCell"/>
</dbReference>
<comment type="subcellular location">
    <subcellularLocation>
        <location evidence="2">Chromosome</location>
        <location evidence="2">Telomere</location>
    </subcellularLocation>
    <subcellularLocation>
        <location evidence="1">Nucleus</location>
    </subcellularLocation>
</comment>
<evidence type="ECO:0000256" key="2">
    <source>
        <dbReference type="ARBA" id="ARBA00004574"/>
    </source>
</evidence>
<gene>
    <name evidence="9" type="ORF">NEMVEDRAFT_v1g225231</name>
</gene>
<evidence type="ECO:0000256" key="5">
    <source>
        <dbReference type="ARBA" id="ARBA00022454"/>
    </source>
</evidence>
<keyword evidence="8" id="KW-0539">Nucleus</keyword>
<dbReference type="AlphaFoldDB" id="A7TCG6"/>
<name>A7TCG6_NEMVE</name>
<dbReference type="Proteomes" id="UP000001593">
    <property type="component" value="Unassembled WGS sequence"/>
</dbReference>
<proteinExistence type="inferred from homology"/>
<dbReference type="KEGG" id="nve:5496643"/>
<keyword evidence="5" id="KW-0158">Chromosome</keyword>
<keyword evidence="10" id="KW-1185">Reference proteome</keyword>
<evidence type="ECO:0000313" key="10">
    <source>
        <dbReference type="Proteomes" id="UP000001593"/>
    </source>
</evidence>
<dbReference type="InterPro" id="IPR029156">
    <property type="entry name" value="CTC1"/>
</dbReference>
<organism evidence="9 10">
    <name type="scientific">Nematostella vectensis</name>
    <name type="common">Starlet sea anemone</name>
    <dbReference type="NCBI Taxonomy" id="45351"/>
    <lineage>
        <taxon>Eukaryota</taxon>
        <taxon>Metazoa</taxon>
        <taxon>Cnidaria</taxon>
        <taxon>Anthozoa</taxon>
        <taxon>Hexacorallia</taxon>
        <taxon>Actiniaria</taxon>
        <taxon>Edwardsiidae</taxon>
        <taxon>Nematostella</taxon>
    </lineage>
</organism>
<evidence type="ECO:0000256" key="4">
    <source>
        <dbReference type="ARBA" id="ARBA00016175"/>
    </source>
</evidence>
<evidence type="ECO:0000256" key="7">
    <source>
        <dbReference type="ARBA" id="ARBA00023125"/>
    </source>
</evidence>
<dbReference type="HOGENOM" id="CLU_1596460_0_0_1"/>
<dbReference type="PANTHER" id="PTHR14865:SF2">
    <property type="entry name" value="CST COMPLEX SUBUNIT CTC1"/>
    <property type="match status" value="1"/>
</dbReference>
<dbReference type="GO" id="GO:0003697">
    <property type="term" value="F:single-stranded DNA binding"/>
    <property type="evidence" value="ECO:0007669"/>
    <property type="project" value="InterPro"/>
</dbReference>
<dbReference type="InterPro" id="IPR042617">
    <property type="entry name" value="CTC1-like"/>
</dbReference>
<keyword evidence="6" id="KW-0779">Telomere</keyword>
<accession>A7TCG6</accession>
<evidence type="ECO:0000256" key="8">
    <source>
        <dbReference type="ARBA" id="ARBA00023242"/>
    </source>
</evidence>
<evidence type="ECO:0000256" key="1">
    <source>
        <dbReference type="ARBA" id="ARBA00004123"/>
    </source>
</evidence>
<dbReference type="STRING" id="45351.A7TCG6"/>
<keyword evidence="7" id="KW-0238">DNA-binding</keyword>
<dbReference type="EMBL" id="DS476341">
    <property type="protein sequence ID" value="EDO26261.1"/>
    <property type="molecule type" value="Genomic_DNA"/>
</dbReference>
<dbReference type="GO" id="GO:0005634">
    <property type="term" value="C:nucleus"/>
    <property type="evidence" value="ECO:0007669"/>
    <property type="project" value="UniProtKB-SubCell"/>
</dbReference>
<comment type="similarity">
    <text evidence="3">Belongs to the CTC1 family.</text>
</comment>
<protein>
    <recommendedName>
        <fullName evidence="4">CST complex subunit CTC1</fullName>
    </recommendedName>
</protein>
<reference evidence="9 10" key="1">
    <citation type="journal article" date="2007" name="Science">
        <title>Sea anemone genome reveals ancestral eumetazoan gene repertoire and genomic organization.</title>
        <authorList>
            <person name="Putnam N.H."/>
            <person name="Srivastava M."/>
            <person name="Hellsten U."/>
            <person name="Dirks B."/>
            <person name="Chapman J."/>
            <person name="Salamov A."/>
            <person name="Terry A."/>
            <person name="Shapiro H."/>
            <person name="Lindquist E."/>
            <person name="Kapitonov V.V."/>
            <person name="Jurka J."/>
            <person name="Genikhovich G."/>
            <person name="Grigoriev I.V."/>
            <person name="Lucas S.M."/>
            <person name="Steele R.E."/>
            <person name="Finnerty J.R."/>
            <person name="Technau U."/>
            <person name="Martindale M.Q."/>
            <person name="Rokhsar D.S."/>
        </authorList>
    </citation>
    <scope>NUCLEOTIDE SEQUENCE [LARGE SCALE GENOMIC DNA]</scope>
    <source>
        <strain evidence="10">CH2 X CH6</strain>
    </source>
</reference>
<dbReference type="InParanoid" id="A7TCG6"/>
<dbReference type="PANTHER" id="PTHR14865">
    <property type="entry name" value="CST COMPLEX SUBUNIT CTC1"/>
    <property type="match status" value="1"/>
</dbReference>